<dbReference type="GO" id="GO:0016787">
    <property type="term" value="F:hydrolase activity"/>
    <property type="evidence" value="ECO:0007669"/>
    <property type="project" value="UniProtKB-KW"/>
</dbReference>
<dbReference type="PANTHER" id="PTHR43433">
    <property type="entry name" value="HYDROLASE, ALPHA/BETA FOLD FAMILY PROTEIN"/>
    <property type="match status" value="1"/>
</dbReference>
<name>A0ABV6UU84_9ACTN</name>
<dbReference type="Gene3D" id="3.40.50.1820">
    <property type="entry name" value="alpha/beta hydrolase"/>
    <property type="match status" value="2"/>
</dbReference>
<dbReference type="PANTHER" id="PTHR43433:SF4">
    <property type="entry name" value="NON-HEME CHLOROPEROXIDASE-RELATED"/>
    <property type="match status" value="1"/>
</dbReference>
<keyword evidence="2" id="KW-0378">Hydrolase</keyword>
<dbReference type="EMBL" id="JBHEZZ010000018">
    <property type="protein sequence ID" value="MFC1405029.1"/>
    <property type="molecule type" value="Genomic_DNA"/>
</dbReference>
<accession>A0ABV6UU84</accession>
<dbReference type="Pfam" id="PF00561">
    <property type="entry name" value="Abhydrolase_1"/>
    <property type="match status" value="1"/>
</dbReference>
<evidence type="ECO:0000259" key="1">
    <source>
        <dbReference type="Pfam" id="PF00561"/>
    </source>
</evidence>
<evidence type="ECO:0000313" key="2">
    <source>
        <dbReference type="EMBL" id="MFC1405029.1"/>
    </source>
</evidence>
<keyword evidence="3" id="KW-1185">Reference proteome</keyword>
<dbReference type="InterPro" id="IPR000073">
    <property type="entry name" value="AB_hydrolase_1"/>
</dbReference>
<proteinExistence type="predicted"/>
<reference evidence="2 3" key="1">
    <citation type="submission" date="2024-09" db="EMBL/GenBank/DDBJ databases">
        <authorList>
            <person name="Lee S.D."/>
        </authorList>
    </citation>
    <scope>NUCLEOTIDE SEQUENCE [LARGE SCALE GENOMIC DNA]</scope>
    <source>
        <strain evidence="2 3">N1-5</strain>
    </source>
</reference>
<gene>
    <name evidence="2" type="ORF">ACEZDJ_27475</name>
</gene>
<evidence type="ECO:0000313" key="3">
    <source>
        <dbReference type="Proteomes" id="UP001592528"/>
    </source>
</evidence>
<dbReference type="RefSeq" id="WP_030259391.1">
    <property type="nucleotide sequence ID" value="NZ_JBHEZZ010000018.1"/>
</dbReference>
<feature type="domain" description="AB hydrolase-1" evidence="1">
    <location>
        <begin position="27"/>
        <end position="115"/>
    </location>
</feature>
<protein>
    <submittedName>
        <fullName evidence="2">Alpha/beta fold hydrolase</fullName>
    </submittedName>
</protein>
<dbReference type="SUPFAM" id="SSF53474">
    <property type="entry name" value="alpha/beta-Hydrolases"/>
    <property type="match status" value="1"/>
</dbReference>
<sequence length="258" mass="26592">MPSPEVSLFSGRDGVRLAYREVGEGRPLVLLHGFSGDAALWLADGQAAAIAAKGHRVILPDFRGHGSSTKPQDASAYPPDVLTDDGLALVEHLGLDDYDLGGYSLGARIVVRMLVRGATPGRAVVGGQGLREVLGIGGGAGEFVRRVFADPDAHEPGSREARAAEAFLARGEDPVALIHVLDSIVATPVEPLGGVQVPTLVAVGSDDERAVSADDLVAALPHGTRAVLPGDHRTAVSAPEFVAAIVDFLADPAGRKSG</sequence>
<organism evidence="2 3">
    <name type="scientific">Streptacidiphilus cavernicola</name>
    <dbReference type="NCBI Taxonomy" id="3342716"/>
    <lineage>
        <taxon>Bacteria</taxon>
        <taxon>Bacillati</taxon>
        <taxon>Actinomycetota</taxon>
        <taxon>Actinomycetes</taxon>
        <taxon>Kitasatosporales</taxon>
        <taxon>Streptomycetaceae</taxon>
        <taxon>Streptacidiphilus</taxon>
    </lineage>
</organism>
<dbReference type="Proteomes" id="UP001592528">
    <property type="component" value="Unassembled WGS sequence"/>
</dbReference>
<comment type="caution">
    <text evidence="2">The sequence shown here is derived from an EMBL/GenBank/DDBJ whole genome shotgun (WGS) entry which is preliminary data.</text>
</comment>
<dbReference type="InterPro" id="IPR050471">
    <property type="entry name" value="AB_hydrolase"/>
</dbReference>
<dbReference type="InterPro" id="IPR029058">
    <property type="entry name" value="AB_hydrolase_fold"/>
</dbReference>